<evidence type="ECO:0000313" key="3">
    <source>
        <dbReference type="Proteomes" id="UP001500013"/>
    </source>
</evidence>
<accession>A0ABN2RNG8</accession>
<keyword evidence="3" id="KW-1185">Reference proteome</keyword>
<name>A0ABN2RNG8_9MICO</name>
<protein>
    <submittedName>
        <fullName evidence="2">Uncharacterized protein</fullName>
    </submittedName>
</protein>
<dbReference type="Proteomes" id="UP001500013">
    <property type="component" value="Unassembled WGS sequence"/>
</dbReference>
<organism evidence="2 3">
    <name type="scientific">Terrabacter lapilli</name>
    <dbReference type="NCBI Taxonomy" id="436231"/>
    <lineage>
        <taxon>Bacteria</taxon>
        <taxon>Bacillati</taxon>
        <taxon>Actinomycetota</taxon>
        <taxon>Actinomycetes</taxon>
        <taxon>Micrococcales</taxon>
        <taxon>Intrasporangiaceae</taxon>
        <taxon>Terrabacter</taxon>
    </lineage>
</organism>
<dbReference type="EMBL" id="BAAAPU010000003">
    <property type="protein sequence ID" value="GAA1971787.1"/>
    <property type="molecule type" value="Genomic_DNA"/>
</dbReference>
<evidence type="ECO:0000313" key="2">
    <source>
        <dbReference type="EMBL" id="GAA1971787.1"/>
    </source>
</evidence>
<feature type="region of interest" description="Disordered" evidence="1">
    <location>
        <begin position="1"/>
        <end position="25"/>
    </location>
</feature>
<gene>
    <name evidence="2" type="ORF">GCM10009817_09840</name>
</gene>
<evidence type="ECO:0000256" key="1">
    <source>
        <dbReference type="SAM" id="MobiDB-lite"/>
    </source>
</evidence>
<sequence length="77" mass="7790">MADGVTDRLGGDQPGIGDGVVTTRGSMSCQVPDEFTSEVANLVGAPEEPVHGQSLHSDRVGCKVRGILSTPNPAASG</sequence>
<reference evidence="2 3" key="1">
    <citation type="journal article" date="2019" name="Int. J. Syst. Evol. Microbiol.">
        <title>The Global Catalogue of Microorganisms (GCM) 10K type strain sequencing project: providing services to taxonomists for standard genome sequencing and annotation.</title>
        <authorList>
            <consortium name="The Broad Institute Genomics Platform"/>
            <consortium name="The Broad Institute Genome Sequencing Center for Infectious Disease"/>
            <person name="Wu L."/>
            <person name="Ma J."/>
        </authorList>
    </citation>
    <scope>NUCLEOTIDE SEQUENCE [LARGE SCALE GENOMIC DNA]</scope>
    <source>
        <strain evidence="2 3">JCM 15628</strain>
    </source>
</reference>
<comment type="caution">
    <text evidence="2">The sequence shown here is derived from an EMBL/GenBank/DDBJ whole genome shotgun (WGS) entry which is preliminary data.</text>
</comment>
<feature type="compositionally biased region" description="Basic and acidic residues" evidence="1">
    <location>
        <begin position="1"/>
        <end position="10"/>
    </location>
</feature>
<proteinExistence type="predicted"/>